<dbReference type="InterPro" id="IPR020945">
    <property type="entry name" value="DMSO/NO3_reduct_chaperone"/>
</dbReference>
<dbReference type="Proteomes" id="UP000253970">
    <property type="component" value="Unassembled WGS sequence"/>
</dbReference>
<reference evidence="2 3" key="1">
    <citation type="journal article" date="2018" name="Elife">
        <title>Discovery and characterization of a prevalent human gut bacterial enzyme sufficient for the inactivation of a family of plant toxins.</title>
        <authorList>
            <person name="Koppel N."/>
            <person name="Bisanz J.E."/>
            <person name="Pandelia M.E."/>
            <person name="Turnbaugh P.J."/>
            <person name="Balskus E.P."/>
        </authorList>
    </citation>
    <scope>NUCLEOTIDE SEQUENCE [LARGE SCALE GENOMIC DNA]</scope>
    <source>
        <strain evidence="2 3">W1 BHI 6</strain>
    </source>
</reference>
<dbReference type="SUPFAM" id="SSF89155">
    <property type="entry name" value="TorD-like"/>
    <property type="match status" value="1"/>
</dbReference>
<gene>
    <name evidence="2" type="ORF">C1875_09340</name>
</gene>
<feature type="region of interest" description="Disordered" evidence="1">
    <location>
        <begin position="220"/>
        <end position="243"/>
    </location>
</feature>
<evidence type="ECO:0000313" key="2">
    <source>
        <dbReference type="EMBL" id="RDB69537.1"/>
    </source>
</evidence>
<accession>A0A369MGB2</accession>
<comment type="caution">
    <text evidence="2">The sequence shown here is derived from an EMBL/GenBank/DDBJ whole genome shotgun (WGS) entry which is preliminary data.</text>
</comment>
<evidence type="ECO:0000313" key="3">
    <source>
        <dbReference type="Proteomes" id="UP000253970"/>
    </source>
</evidence>
<dbReference type="EMBL" id="PPTU01000013">
    <property type="protein sequence ID" value="RDB69537.1"/>
    <property type="molecule type" value="Genomic_DNA"/>
</dbReference>
<proteinExistence type="predicted"/>
<dbReference type="InterPro" id="IPR036411">
    <property type="entry name" value="TorD-like_sf"/>
</dbReference>
<protein>
    <submittedName>
        <fullName evidence="2">Uncharacterized protein</fullName>
    </submittedName>
</protein>
<name>A0A369MGB2_EGGLN</name>
<dbReference type="AlphaFoldDB" id="A0A369MGB2"/>
<sequence>MIDGQNDTIVIGLQACAPVFATGSIDDAAEAGEEGSCCNGFQVDWLSEDVRRLLAAHGFTAPDPVDSAARRMVEREVLTPGMPLAAMPVESLYKPWTSLPGSQFGGARGLYLGDAARHVQALYEALKVEVPKRFAAMPDHLSLLCELLALYMEAGNKEAARLLAQDHFDWLDAYDAALDERAEQAASASAFDEEGRAALARGIGQVRAYVALLGELARHAGQSAPTPNEAKTAPTREERKEAK</sequence>
<dbReference type="RefSeq" id="WP_114534057.1">
    <property type="nucleotide sequence ID" value="NZ_JADNER010000007.1"/>
</dbReference>
<evidence type="ECO:0000256" key="1">
    <source>
        <dbReference type="SAM" id="MobiDB-lite"/>
    </source>
</evidence>
<feature type="compositionally biased region" description="Basic and acidic residues" evidence="1">
    <location>
        <begin position="234"/>
        <end position="243"/>
    </location>
</feature>
<dbReference type="Pfam" id="PF02613">
    <property type="entry name" value="Nitrate_red_del"/>
    <property type="match status" value="1"/>
</dbReference>
<organism evidence="2 3">
    <name type="scientific">Eggerthella lenta</name>
    <name type="common">Eubacterium lentum</name>
    <dbReference type="NCBI Taxonomy" id="84112"/>
    <lineage>
        <taxon>Bacteria</taxon>
        <taxon>Bacillati</taxon>
        <taxon>Actinomycetota</taxon>
        <taxon>Coriobacteriia</taxon>
        <taxon>Eggerthellales</taxon>
        <taxon>Eggerthellaceae</taxon>
        <taxon>Eggerthella</taxon>
    </lineage>
</organism>
<dbReference type="Gene3D" id="1.10.3480.10">
    <property type="entry name" value="TorD-like"/>
    <property type="match status" value="1"/>
</dbReference>